<evidence type="ECO:0000313" key="3">
    <source>
        <dbReference type="EMBL" id="ETR69427.1"/>
    </source>
</evidence>
<dbReference type="Proteomes" id="UP000189670">
    <property type="component" value="Unassembled WGS sequence"/>
</dbReference>
<keyword evidence="1" id="KW-0472">Membrane</keyword>
<evidence type="ECO:0000256" key="1">
    <source>
        <dbReference type="SAM" id="Phobius"/>
    </source>
</evidence>
<dbReference type="InterPro" id="IPR008965">
    <property type="entry name" value="CBM2/CBM3_carb-bd_dom_sf"/>
</dbReference>
<dbReference type="Pfam" id="PF00963">
    <property type="entry name" value="Cohesin"/>
    <property type="match status" value="1"/>
</dbReference>
<organism evidence="3 4">
    <name type="scientific">Candidatus Magnetoglobus multicellularis str. Araruama</name>
    <dbReference type="NCBI Taxonomy" id="890399"/>
    <lineage>
        <taxon>Bacteria</taxon>
        <taxon>Pseudomonadati</taxon>
        <taxon>Thermodesulfobacteriota</taxon>
        <taxon>Desulfobacteria</taxon>
        <taxon>Desulfobacterales</taxon>
        <taxon>Desulfobacteraceae</taxon>
        <taxon>Candidatus Magnetoglobus</taxon>
    </lineage>
</organism>
<protein>
    <recommendedName>
        <fullName evidence="2">Cohesin domain-containing protein</fullName>
    </recommendedName>
</protein>
<dbReference type="Gene3D" id="2.60.40.680">
    <property type="match status" value="1"/>
</dbReference>
<keyword evidence="1" id="KW-1133">Transmembrane helix</keyword>
<gene>
    <name evidence="3" type="ORF">OMM_03939</name>
</gene>
<accession>A0A1V1P3J5</accession>
<feature type="domain" description="Cohesin" evidence="2">
    <location>
        <begin position="28"/>
        <end position="156"/>
    </location>
</feature>
<dbReference type="EMBL" id="ATBP01000645">
    <property type="protein sequence ID" value="ETR69427.1"/>
    <property type="molecule type" value="Genomic_DNA"/>
</dbReference>
<dbReference type="InterPro" id="IPR002102">
    <property type="entry name" value="Cohesin_dom"/>
</dbReference>
<sequence>MILKSIHIVIFVQLLLLTVVENSFAALELKIQKNQTVSGGQIVIPIQINGVSQAEIASYIIRLDYDDTNLSNPVAIIEGTLSADKDVVSNTPQDGKGGKFVITMFSGFTALEDGVLVKMQLDVNQNFTSSDISFVIDKTVLANASYTPLDYSASDGVLIAFDASYENNVVSVGKDGTEVVEFSEDGGLRMESSSFTQDGYVLAGHNNGNTQFETSALNDYDQVLSRSWYFDIHESKPDTLTLRFAIPQVEEPISYYGLLTATDDSSPSNFEELVRPLVVDNNTVVFQLSSDQLIEKQYYTVGFKFQPQNTETHAHSIPTINEWGFIIFAGILMAISIRRMKYASVKRTA</sequence>
<dbReference type="AlphaFoldDB" id="A0A1V1P3J5"/>
<feature type="transmembrane region" description="Helical" evidence="1">
    <location>
        <begin position="320"/>
        <end position="337"/>
    </location>
</feature>
<comment type="caution">
    <text evidence="3">The sequence shown here is derived from an EMBL/GenBank/DDBJ whole genome shotgun (WGS) entry which is preliminary data.</text>
</comment>
<dbReference type="SUPFAM" id="SSF49384">
    <property type="entry name" value="Carbohydrate-binding domain"/>
    <property type="match status" value="1"/>
</dbReference>
<keyword evidence="1" id="KW-0812">Transmembrane</keyword>
<name>A0A1V1P3J5_9BACT</name>
<dbReference type="GO" id="GO:0000272">
    <property type="term" value="P:polysaccharide catabolic process"/>
    <property type="evidence" value="ECO:0007669"/>
    <property type="project" value="InterPro"/>
</dbReference>
<dbReference type="GO" id="GO:0030246">
    <property type="term" value="F:carbohydrate binding"/>
    <property type="evidence" value="ECO:0007669"/>
    <property type="project" value="InterPro"/>
</dbReference>
<evidence type="ECO:0000259" key="2">
    <source>
        <dbReference type="Pfam" id="PF00963"/>
    </source>
</evidence>
<reference evidence="4" key="1">
    <citation type="submission" date="2012-11" db="EMBL/GenBank/DDBJ databases">
        <authorList>
            <person name="Lucero-Rivera Y.E."/>
            <person name="Tovar-Ramirez D."/>
        </authorList>
    </citation>
    <scope>NUCLEOTIDE SEQUENCE [LARGE SCALE GENOMIC DNA]</scope>
    <source>
        <strain evidence="4">Araruama</strain>
    </source>
</reference>
<proteinExistence type="predicted"/>
<evidence type="ECO:0000313" key="4">
    <source>
        <dbReference type="Proteomes" id="UP000189670"/>
    </source>
</evidence>